<dbReference type="GO" id="GO:0000155">
    <property type="term" value="F:phosphorelay sensor kinase activity"/>
    <property type="evidence" value="ECO:0007669"/>
    <property type="project" value="InterPro"/>
</dbReference>
<dbReference type="AlphaFoldDB" id="A0A0J6SDB7"/>
<gene>
    <name evidence="11" type="ORF">VQ03_25485</name>
</gene>
<evidence type="ECO:0000256" key="4">
    <source>
        <dbReference type="ARBA" id="ARBA00022679"/>
    </source>
</evidence>
<evidence type="ECO:0000256" key="1">
    <source>
        <dbReference type="ARBA" id="ARBA00000085"/>
    </source>
</evidence>
<dbReference type="SMART" id="SM00387">
    <property type="entry name" value="HATPase_c"/>
    <property type="match status" value="1"/>
</dbReference>
<keyword evidence="8" id="KW-0902">Two-component regulatory system</keyword>
<keyword evidence="6" id="KW-0418">Kinase</keyword>
<dbReference type="SUPFAM" id="SSF55874">
    <property type="entry name" value="ATPase domain of HSP90 chaperone/DNA topoisomerase II/histidine kinase"/>
    <property type="match status" value="1"/>
</dbReference>
<keyword evidence="12" id="KW-1185">Reference proteome</keyword>
<dbReference type="RefSeq" id="WP_048453698.1">
    <property type="nucleotide sequence ID" value="NZ_JBNNPJ010000148.1"/>
</dbReference>
<dbReference type="InterPro" id="IPR011712">
    <property type="entry name" value="Sig_transdc_His_kin_sub3_dim/P"/>
</dbReference>
<dbReference type="GO" id="GO:0046983">
    <property type="term" value="F:protein dimerization activity"/>
    <property type="evidence" value="ECO:0007669"/>
    <property type="project" value="InterPro"/>
</dbReference>
<evidence type="ECO:0000256" key="6">
    <source>
        <dbReference type="ARBA" id="ARBA00022777"/>
    </source>
</evidence>
<dbReference type="Gene3D" id="3.30.565.10">
    <property type="entry name" value="Histidine kinase-like ATPase, C-terminal domain"/>
    <property type="match status" value="1"/>
</dbReference>
<dbReference type="OrthoDB" id="9778496at2"/>
<keyword evidence="7" id="KW-0067">ATP-binding</keyword>
<feature type="region of interest" description="Disordered" evidence="9">
    <location>
        <begin position="1"/>
        <end position="23"/>
    </location>
</feature>
<organism evidence="11 12">
    <name type="scientific">Methylobacterium tarhaniae</name>
    <dbReference type="NCBI Taxonomy" id="1187852"/>
    <lineage>
        <taxon>Bacteria</taxon>
        <taxon>Pseudomonadati</taxon>
        <taxon>Pseudomonadota</taxon>
        <taxon>Alphaproteobacteria</taxon>
        <taxon>Hyphomicrobiales</taxon>
        <taxon>Methylobacteriaceae</taxon>
        <taxon>Methylobacterium</taxon>
    </lineage>
</organism>
<accession>A0A0J6SDB7</accession>
<sequence>MTQSPVPDNARAPAAGRPPPLTRLVRDEGRSWIGRWTGRLDRLRQRLSATHGAEPLTGHDTQVVQQARSEERRRLAQDLHDHIGQKIVFINLTIQSLSLDVTTSDGKDKLRQIKDICNDISTDISQIVTDLRPGGIDEFGLIEALRALTEAWSDITGIRCTFDVAGHEIGLPAHVEDGLYRIAQEALTNIAKHAATSRQVTVRLAHVGKVVILSVEDDGAGITVRQPRMIPRPGQTGGYGLVAMRERVTALGGVLDVQPRAPSGTRIRARIPL</sequence>
<evidence type="ECO:0000256" key="9">
    <source>
        <dbReference type="SAM" id="MobiDB-lite"/>
    </source>
</evidence>
<evidence type="ECO:0000256" key="7">
    <source>
        <dbReference type="ARBA" id="ARBA00022840"/>
    </source>
</evidence>
<evidence type="ECO:0000256" key="5">
    <source>
        <dbReference type="ARBA" id="ARBA00022741"/>
    </source>
</evidence>
<comment type="catalytic activity">
    <reaction evidence="1">
        <text>ATP + protein L-histidine = ADP + protein N-phospho-L-histidine.</text>
        <dbReference type="EC" id="2.7.13.3"/>
    </reaction>
</comment>
<evidence type="ECO:0000256" key="8">
    <source>
        <dbReference type="ARBA" id="ARBA00023012"/>
    </source>
</evidence>
<dbReference type="EC" id="2.7.13.3" evidence="2"/>
<dbReference type="Gene3D" id="1.20.5.1930">
    <property type="match status" value="1"/>
</dbReference>
<dbReference type="InterPro" id="IPR003594">
    <property type="entry name" value="HATPase_dom"/>
</dbReference>
<evidence type="ECO:0000259" key="10">
    <source>
        <dbReference type="PROSITE" id="PS50109"/>
    </source>
</evidence>
<dbReference type="GO" id="GO:0016020">
    <property type="term" value="C:membrane"/>
    <property type="evidence" value="ECO:0007669"/>
    <property type="project" value="InterPro"/>
</dbReference>
<dbReference type="Proteomes" id="UP000036449">
    <property type="component" value="Unassembled WGS sequence"/>
</dbReference>
<dbReference type="CDD" id="cd16917">
    <property type="entry name" value="HATPase_UhpB-NarQ-NarX-like"/>
    <property type="match status" value="1"/>
</dbReference>
<dbReference type="PROSITE" id="PS50109">
    <property type="entry name" value="HIS_KIN"/>
    <property type="match status" value="1"/>
</dbReference>
<dbReference type="InterPro" id="IPR050482">
    <property type="entry name" value="Sensor_HK_TwoCompSys"/>
</dbReference>
<keyword evidence="3" id="KW-0597">Phosphoprotein</keyword>
<comment type="caution">
    <text evidence="11">The sequence shown here is derived from an EMBL/GenBank/DDBJ whole genome shotgun (WGS) entry which is preliminary data.</text>
</comment>
<dbReference type="InterPro" id="IPR036890">
    <property type="entry name" value="HATPase_C_sf"/>
</dbReference>
<protein>
    <recommendedName>
        <fullName evidence="2">histidine kinase</fullName>
        <ecNumber evidence="2">2.7.13.3</ecNumber>
    </recommendedName>
</protein>
<dbReference type="Pfam" id="PF02518">
    <property type="entry name" value="HATPase_c"/>
    <property type="match status" value="1"/>
</dbReference>
<keyword evidence="5" id="KW-0547">Nucleotide-binding</keyword>
<evidence type="ECO:0000256" key="2">
    <source>
        <dbReference type="ARBA" id="ARBA00012438"/>
    </source>
</evidence>
<feature type="domain" description="Histidine kinase" evidence="10">
    <location>
        <begin position="78"/>
        <end position="273"/>
    </location>
</feature>
<dbReference type="InterPro" id="IPR005467">
    <property type="entry name" value="His_kinase_dom"/>
</dbReference>
<evidence type="ECO:0000313" key="11">
    <source>
        <dbReference type="EMBL" id="KMO33200.1"/>
    </source>
</evidence>
<dbReference type="EMBL" id="LABZ01000205">
    <property type="protein sequence ID" value="KMO33200.1"/>
    <property type="molecule type" value="Genomic_DNA"/>
</dbReference>
<evidence type="ECO:0000313" key="12">
    <source>
        <dbReference type="Proteomes" id="UP000036449"/>
    </source>
</evidence>
<reference evidence="11 12" key="1">
    <citation type="submission" date="2015-03" db="EMBL/GenBank/DDBJ databases">
        <title>Genome sequencing of Methylobacterium tarhaniae DSM 25844.</title>
        <authorList>
            <person name="Chaudhry V."/>
            <person name="Patil P.B."/>
        </authorList>
    </citation>
    <scope>NUCLEOTIDE SEQUENCE [LARGE SCALE GENOMIC DNA]</scope>
    <source>
        <strain evidence="11 12">DSM 25844</strain>
    </source>
</reference>
<keyword evidence="4" id="KW-0808">Transferase</keyword>
<dbReference type="PATRIC" id="fig|1187852.3.peg.2884"/>
<evidence type="ECO:0000256" key="3">
    <source>
        <dbReference type="ARBA" id="ARBA00022553"/>
    </source>
</evidence>
<dbReference type="GO" id="GO:0005524">
    <property type="term" value="F:ATP binding"/>
    <property type="evidence" value="ECO:0007669"/>
    <property type="project" value="UniProtKB-KW"/>
</dbReference>
<name>A0A0J6SDB7_9HYPH</name>
<proteinExistence type="predicted"/>
<dbReference type="PANTHER" id="PTHR24421">
    <property type="entry name" value="NITRATE/NITRITE SENSOR PROTEIN NARX-RELATED"/>
    <property type="match status" value="1"/>
</dbReference>
<dbReference type="Pfam" id="PF07730">
    <property type="entry name" value="HisKA_3"/>
    <property type="match status" value="1"/>
</dbReference>
<dbReference type="PANTHER" id="PTHR24421:SF10">
    <property type="entry name" value="NITRATE_NITRITE SENSOR PROTEIN NARQ"/>
    <property type="match status" value="1"/>
</dbReference>